<dbReference type="Proteomes" id="UP001499930">
    <property type="component" value="Unassembled WGS sequence"/>
</dbReference>
<feature type="transmembrane region" description="Helical" evidence="1">
    <location>
        <begin position="364"/>
        <end position="385"/>
    </location>
</feature>
<evidence type="ECO:0000313" key="3">
    <source>
        <dbReference type="Proteomes" id="UP001499930"/>
    </source>
</evidence>
<accession>A0ABN3XR73</accession>
<protein>
    <submittedName>
        <fullName evidence="2">MFS transporter</fullName>
    </submittedName>
</protein>
<dbReference type="InterPro" id="IPR011701">
    <property type="entry name" value="MFS"/>
</dbReference>
<keyword evidence="1" id="KW-0812">Transmembrane</keyword>
<sequence length="402" mass="41303">MAVEPYRRLLALPGVRSLLLVGMLARIPTTAVSITLTMHVVDPSGLGLNYVQAGLVTAASTVGMAVGSPLAGKFVDSHGLRPVLAVTTLAQVVFWSTAWLMPFPLLLAASVPAGLLTLPVFSVIRQCLTALVPVEQRRMGFSLDSMLVELSYMAGPALAIAGVSLLGSVPTMAVVGAGLAVSGTTLLVLNPPVRSAEELREPAGRVPRRQWLTPALLGLFGTVMAATFVLTATELSLVATMQRGGDTAWIGLAITVWCAYSLAGGFVYGMLPRGLSPLILIGAMGVLTIPVGLVGGNWHWLLLALLPAGVLCAPALSSTIETVSRWVPAGARGEAMGLHGTALLVGVGCASPVAGAIIDGPGPGWAFAAAGLVSVIMVLVALPFWRRATVAATPERSVSTSA</sequence>
<keyword evidence="1" id="KW-0472">Membrane</keyword>
<feature type="transmembrane region" description="Helical" evidence="1">
    <location>
        <begin position="211"/>
        <end position="229"/>
    </location>
</feature>
<keyword evidence="1" id="KW-1133">Transmembrane helix</keyword>
<evidence type="ECO:0000256" key="1">
    <source>
        <dbReference type="SAM" id="Phobius"/>
    </source>
</evidence>
<feature type="transmembrane region" description="Helical" evidence="1">
    <location>
        <begin position="335"/>
        <end position="358"/>
    </location>
</feature>
<feature type="transmembrane region" description="Helical" evidence="1">
    <location>
        <begin position="275"/>
        <end position="294"/>
    </location>
</feature>
<feature type="transmembrane region" description="Helical" evidence="1">
    <location>
        <begin position="146"/>
        <end position="166"/>
    </location>
</feature>
<dbReference type="Pfam" id="PF07690">
    <property type="entry name" value="MFS_1"/>
    <property type="match status" value="1"/>
</dbReference>
<proteinExistence type="predicted"/>
<feature type="transmembrane region" description="Helical" evidence="1">
    <location>
        <begin position="249"/>
        <end position="268"/>
    </location>
</feature>
<name>A0ABN3XR73_9ACTN</name>
<keyword evidence="3" id="KW-1185">Reference proteome</keyword>
<dbReference type="SUPFAM" id="SSF103473">
    <property type="entry name" value="MFS general substrate transporter"/>
    <property type="match status" value="1"/>
</dbReference>
<dbReference type="InterPro" id="IPR036259">
    <property type="entry name" value="MFS_trans_sf"/>
</dbReference>
<feature type="transmembrane region" description="Helical" evidence="1">
    <location>
        <begin position="113"/>
        <end position="134"/>
    </location>
</feature>
<comment type="caution">
    <text evidence="2">The sequence shown here is derived from an EMBL/GenBank/DDBJ whole genome shotgun (WGS) entry which is preliminary data.</text>
</comment>
<dbReference type="PANTHER" id="PTHR23542">
    <property type="match status" value="1"/>
</dbReference>
<dbReference type="Gene3D" id="1.20.1250.20">
    <property type="entry name" value="MFS general substrate transporter like domains"/>
    <property type="match status" value="2"/>
</dbReference>
<feature type="transmembrane region" description="Helical" evidence="1">
    <location>
        <begin position="83"/>
        <end position="101"/>
    </location>
</feature>
<feature type="transmembrane region" description="Helical" evidence="1">
    <location>
        <begin position="300"/>
        <end position="323"/>
    </location>
</feature>
<evidence type="ECO:0000313" key="2">
    <source>
        <dbReference type="EMBL" id="GAA2984742.1"/>
    </source>
</evidence>
<dbReference type="RefSeq" id="WP_344886650.1">
    <property type="nucleotide sequence ID" value="NZ_BAAAWD010000001.1"/>
</dbReference>
<feature type="transmembrane region" description="Helical" evidence="1">
    <location>
        <begin position="49"/>
        <end position="71"/>
    </location>
</feature>
<gene>
    <name evidence="2" type="ORF">GCM10017559_00390</name>
</gene>
<feature type="transmembrane region" description="Helical" evidence="1">
    <location>
        <begin position="172"/>
        <end position="190"/>
    </location>
</feature>
<organism evidence="2 3">
    <name type="scientific">Streptosporangium longisporum</name>
    <dbReference type="NCBI Taxonomy" id="46187"/>
    <lineage>
        <taxon>Bacteria</taxon>
        <taxon>Bacillati</taxon>
        <taxon>Actinomycetota</taxon>
        <taxon>Actinomycetes</taxon>
        <taxon>Streptosporangiales</taxon>
        <taxon>Streptosporangiaceae</taxon>
        <taxon>Streptosporangium</taxon>
    </lineage>
</organism>
<dbReference type="PANTHER" id="PTHR23542:SF1">
    <property type="entry name" value="MAJOR FACILITATOR SUPERFAMILY (MFS) PROFILE DOMAIN-CONTAINING PROTEIN"/>
    <property type="match status" value="1"/>
</dbReference>
<reference evidence="2 3" key="1">
    <citation type="journal article" date="2019" name="Int. J. Syst. Evol. Microbiol.">
        <title>The Global Catalogue of Microorganisms (GCM) 10K type strain sequencing project: providing services to taxonomists for standard genome sequencing and annotation.</title>
        <authorList>
            <consortium name="The Broad Institute Genomics Platform"/>
            <consortium name="The Broad Institute Genome Sequencing Center for Infectious Disease"/>
            <person name="Wu L."/>
            <person name="Ma J."/>
        </authorList>
    </citation>
    <scope>NUCLEOTIDE SEQUENCE [LARGE SCALE GENOMIC DNA]</scope>
    <source>
        <strain evidence="2 3">JCM 3106</strain>
    </source>
</reference>
<dbReference type="EMBL" id="BAAAWD010000001">
    <property type="protein sequence ID" value="GAA2984742.1"/>
    <property type="molecule type" value="Genomic_DNA"/>
</dbReference>